<dbReference type="PANTHER" id="PTHR30404">
    <property type="entry name" value="N-ACETYLMURAMOYL-L-ALANINE AMIDASE"/>
    <property type="match status" value="1"/>
</dbReference>
<accession>U5D7G3</accession>
<feature type="compositionally biased region" description="Pro residues" evidence="2">
    <location>
        <begin position="186"/>
        <end position="199"/>
    </location>
</feature>
<dbReference type="STRING" id="582515.KR51_00031110"/>
<dbReference type="CDD" id="cd02696">
    <property type="entry name" value="MurNAc-LAA"/>
    <property type="match status" value="1"/>
</dbReference>
<dbReference type="PATRIC" id="fig|582515.4.peg.3501"/>
<dbReference type="EC" id="3.5.1.28" evidence="5"/>
<dbReference type="SUPFAM" id="SSF53187">
    <property type="entry name" value="Zn-dependent exopeptidases"/>
    <property type="match status" value="1"/>
</dbReference>
<dbReference type="GO" id="GO:0008745">
    <property type="term" value="F:N-acetylmuramoyl-L-alanine amidase activity"/>
    <property type="evidence" value="ECO:0007669"/>
    <property type="project" value="UniProtKB-EC"/>
</dbReference>
<evidence type="ECO:0000256" key="2">
    <source>
        <dbReference type="SAM" id="MobiDB-lite"/>
    </source>
</evidence>
<feature type="domain" description="MurNAc-LAA" evidence="4">
    <location>
        <begin position="588"/>
        <end position="697"/>
    </location>
</feature>
<dbReference type="GO" id="GO:0009253">
    <property type="term" value="P:peptidoglycan catabolic process"/>
    <property type="evidence" value="ECO:0007669"/>
    <property type="project" value="InterPro"/>
</dbReference>
<evidence type="ECO:0000256" key="3">
    <source>
        <dbReference type="SAM" id="SignalP"/>
    </source>
</evidence>
<feature type="chain" id="PRO_5004658985" evidence="3">
    <location>
        <begin position="26"/>
        <end position="704"/>
    </location>
</feature>
<proteinExistence type="predicted"/>
<keyword evidence="3" id="KW-0732">Signal</keyword>
<feature type="compositionally biased region" description="Pro residues" evidence="2">
    <location>
        <begin position="224"/>
        <end position="238"/>
    </location>
</feature>
<organism evidence="5 6">
    <name type="scientific">Rubidibacter lacunae KORDI 51-2</name>
    <dbReference type="NCBI Taxonomy" id="582515"/>
    <lineage>
        <taxon>Bacteria</taxon>
        <taxon>Bacillati</taxon>
        <taxon>Cyanobacteriota</taxon>
        <taxon>Cyanophyceae</taxon>
        <taxon>Oscillatoriophycideae</taxon>
        <taxon>Chroococcales</taxon>
        <taxon>Aphanothecaceae</taxon>
        <taxon>Rubidibacter</taxon>
    </lineage>
</organism>
<keyword evidence="6" id="KW-1185">Reference proteome</keyword>
<comment type="caution">
    <text evidence="5">The sequence shown here is derived from an EMBL/GenBank/DDBJ whole genome shotgun (WGS) entry which is preliminary data.</text>
</comment>
<evidence type="ECO:0000259" key="4">
    <source>
        <dbReference type="SMART" id="SM00646"/>
    </source>
</evidence>
<protein>
    <submittedName>
        <fullName evidence="5">N-acetylmuramoyl-L-alanine amidase</fullName>
        <ecNumber evidence="5">3.5.1.28</ecNumber>
    </submittedName>
</protein>
<dbReference type="InParanoid" id="U5D7G3"/>
<dbReference type="AlphaFoldDB" id="U5D7G3"/>
<dbReference type="eggNOG" id="COG0860">
    <property type="taxonomic scope" value="Bacteria"/>
</dbReference>
<evidence type="ECO:0000313" key="6">
    <source>
        <dbReference type="Proteomes" id="UP000016960"/>
    </source>
</evidence>
<evidence type="ECO:0000313" key="5">
    <source>
        <dbReference type="EMBL" id="ERN40563.1"/>
    </source>
</evidence>
<sequence>MKVHPLLLGSLGAASVVTLAAPARAGQLVFWRFEAEQNLLVFRTDAGLRPRAQLVEGPTRVVVDLPGTRLSGGPLVSQPVGGAVREVRAGQFDVQTARLVVELAPGYTLDPQQISIQPTNSTQWLVRLPQPQRETLTAAPSDIPIPLAVGGQTRSASLTPVVDRTPLPPLIPSDRPVTQSSVAAAPAPPPDRTPLPPTIPRNRPVAPSPIAATPTAPSPSDRTPLPPLIPRNRPPVPVPAERSQATTVPENAPNPTNAFAVTRNGLVLNLVGGAVEDIDVDRSRDDRQITIDFRSATLPPELRAQRLPVERYGISYAEFDATDRGGRITLHVDPDTPDWNAIPSSSGSLVLLPKGGMAAVQGIATPPVPANVREAAAPQLATIQSVELDSNRQIRVRADRAIDATESWDPRTGVLRLTIPQAQLSRQLQGPQLSSTGPIARVRVQQEGENAIVQVEARPGVNLQLAQAPANNLIALNINSLRDIALPPRSQQPQATARYINIPAAWQTGGSYPRGVSPGAPIPRGSMLVVIDPGHGGRDPGAIGIGGLREKDIVIEISHHVRRILESEGISIRMTRQDDRFISLGGRSQLANRARANLFVSIHANAISMSRPDVNGLETFYYSTGRRLAQAIQSSMVQRFNMRNRGVKQANFHVLRHSSMPAVLVEVGFVTGREDAPRLADSNFRRAMAEAIAEGVLRYVRQNR</sequence>
<dbReference type="GO" id="GO:0030288">
    <property type="term" value="C:outer membrane-bounded periplasmic space"/>
    <property type="evidence" value="ECO:0007669"/>
    <property type="project" value="TreeGrafter"/>
</dbReference>
<feature type="compositionally biased region" description="Low complexity" evidence="2">
    <location>
        <begin position="200"/>
        <end position="223"/>
    </location>
</feature>
<feature type="signal peptide" evidence="3">
    <location>
        <begin position="1"/>
        <end position="25"/>
    </location>
</feature>
<dbReference type="SMART" id="SM00646">
    <property type="entry name" value="Ami_3"/>
    <property type="match status" value="1"/>
</dbReference>
<feature type="compositionally biased region" description="Polar residues" evidence="2">
    <location>
        <begin position="243"/>
        <end position="256"/>
    </location>
</feature>
<dbReference type="InterPro" id="IPR002508">
    <property type="entry name" value="MurNAc-LAA_cat"/>
</dbReference>
<dbReference type="InterPro" id="IPR021731">
    <property type="entry name" value="AMIN_dom"/>
</dbReference>
<gene>
    <name evidence="5" type="ORF">KR51_00031110</name>
</gene>
<dbReference type="Proteomes" id="UP000016960">
    <property type="component" value="Unassembled WGS sequence"/>
</dbReference>
<dbReference type="Pfam" id="PF01520">
    <property type="entry name" value="Amidase_3"/>
    <property type="match status" value="1"/>
</dbReference>
<keyword evidence="1 5" id="KW-0378">Hydrolase</keyword>
<feature type="region of interest" description="Disordered" evidence="2">
    <location>
        <begin position="156"/>
        <end position="256"/>
    </location>
</feature>
<dbReference type="InterPro" id="IPR050695">
    <property type="entry name" value="N-acetylmuramoyl_amidase_3"/>
</dbReference>
<dbReference type="PANTHER" id="PTHR30404:SF0">
    <property type="entry name" value="N-ACETYLMURAMOYL-L-ALANINE AMIDASE AMIC"/>
    <property type="match status" value="1"/>
</dbReference>
<dbReference type="Gene3D" id="3.40.630.40">
    <property type="entry name" value="Zn-dependent exopeptidases"/>
    <property type="match status" value="1"/>
</dbReference>
<dbReference type="EMBL" id="ASSJ01000076">
    <property type="protein sequence ID" value="ERN40563.1"/>
    <property type="molecule type" value="Genomic_DNA"/>
</dbReference>
<evidence type="ECO:0000256" key="1">
    <source>
        <dbReference type="ARBA" id="ARBA00022801"/>
    </source>
</evidence>
<reference evidence="5 6" key="1">
    <citation type="submission" date="2013-05" db="EMBL/GenBank/DDBJ databases">
        <title>Draft genome sequence of Rubidibacter lacunae KORDI 51-2.</title>
        <authorList>
            <person name="Choi D.H."/>
            <person name="Noh J.H."/>
            <person name="Kwon K.-K."/>
            <person name="Lee J.-H."/>
            <person name="Ryu J.-Y."/>
        </authorList>
    </citation>
    <scope>NUCLEOTIDE SEQUENCE [LARGE SCALE GENOMIC DNA]</scope>
    <source>
        <strain evidence="5 6">KORDI 51-2</strain>
    </source>
</reference>
<dbReference type="Pfam" id="PF11741">
    <property type="entry name" value="AMIN"/>
    <property type="match status" value="1"/>
</dbReference>
<name>U5D7G3_9CHRO</name>
<dbReference type="Gene3D" id="2.60.40.3500">
    <property type="match status" value="1"/>
</dbReference>